<dbReference type="SUPFAM" id="SSF55455">
    <property type="entry name" value="SRF-like"/>
    <property type="match status" value="1"/>
</dbReference>
<evidence type="ECO:0000256" key="5">
    <source>
        <dbReference type="ARBA" id="ARBA00023242"/>
    </source>
</evidence>
<proteinExistence type="predicted"/>
<feature type="coiled-coil region" evidence="6">
    <location>
        <begin position="138"/>
        <end position="165"/>
    </location>
</feature>
<dbReference type="GO" id="GO:0003677">
    <property type="term" value="F:DNA binding"/>
    <property type="evidence" value="ECO:0007669"/>
    <property type="project" value="UniProtKB-KW"/>
</dbReference>
<dbReference type="AlphaFoldDB" id="A0ABD3KIS6"/>
<evidence type="ECO:0000256" key="4">
    <source>
        <dbReference type="ARBA" id="ARBA00023163"/>
    </source>
</evidence>
<evidence type="ECO:0000256" key="1">
    <source>
        <dbReference type="ARBA" id="ARBA00004123"/>
    </source>
</evidence>
<organism evidence="8 9">
    <name type="scientific">Eucalyptus globulus</name>
    <name type="common">Tasmanian blue gum</name>
    <dbReference type="NCBI Taxonomy" id="34317"/>
    <lineage>
        <taxon>Eukaryota</taxon>
        <taxon>Viridiplantae</taxon>
        <taxon>Streptophyta</taxon>
        <taxon>Embryophyta</taxon>
        <taxon>Tracheophyta</taxon>
        <taxon>Spermatophyta</taxon>
        <taxon>Magnoliopsida</taxon>
        <taxon>eudicotyledons</taxon>
        <taxon>Gunneridae</taxon>
        <taxon>Pentapetalae</taxon>
        <taxon>rosids</taxon>
        <taxon>malvids</taxon>
        <taxon>Myrtales</taxon>
        <taxon>Myrtaceae</taxon>
        <taxon>Myrtoideae</taxon>
        <taxon>Eucalypteae</taxon>
        <taxon>Eucalyptus</taxon>
    </lineage>
</organism>
<evidence type="ECO:0000259" key="7">
    <source>
        <dbReference type="PROSITE" id="PS50066"/>
    </source>
</evidence>
<dbReference type="PANTHER" id="PTHR11945:SF176">
    <property type="entry name" value="MADS-BOX TRANSCRIPTION FACTOR FAMILY PROTEIN"/>
    <property type="match status" value="1"/>
</dbReference>
<keyword evidence="6" id="KW-0175">Coiled coil</keyword>
<dbReference type="CDD" id="cd00266">
    <property type="entry name" value="MADS_SRF_like"/>
    <property type="match status" value="1"/>
</dbReference>
<dbReference type="SMART" id="SM00432">
    <property type="entry name" value="MADS"/>
    <property type="match status" value="1"/>
</dbReference>
<comment type="subcellular location">
    <subcellularLocation>
        <location evidence="1">Nucleus</location>
    </subcellularLocation>
</comment>
<dbReference type="InterPro" id="IPR002100">
    <property type="entry name" value="TF_MADSbox"/>
</dbReference>
<evidence type="ECO:0000256" key="3">
    <source>
        <dbReference type="ARBA" id="ARBA00023125"/>
    </source>
</evidence>
<reference evidence="8 9" key="1">
    <citation type="submission" date="2024-11" db="EMBL/GenBank/DDBJ databases">
        <title>Chromosome-level genome assembly of Eucalyptus globulus Labill. provides insights into its genome evolution.</title>
        <authorList>
            <person name="Li X."/>
        </authorList>
    </citation>
    <scope>NUCLEOTIDE SEQUENCE [LARGE SCALE GENOMIC DNA]</scope>
    <source>
        <strain evidence="8">CL2024</strain>
        <tissue evidence="8">Fresh tender leaves</tissue>
    </source>
</reference>
<dbReference type="PANTHER" id="PTHR11945">
    <property type="entry name" value="MADS BOX PROTEIN"/>
    <property type="match status" value="1"/>
</dbReference>
<dbReference type="Gene3D" id="3.40.1810.10">
    <property type="entry name" value="Transcription factor, MADS-box"/>
    <property type="match status" value="1"/>
</dbReference>
<feature type="domain" description="MADS-box" evidence="7">
    <location>
        <begin position="1"/>
        <end position="47"/>
    </location>
</feature>
<dbReference type="PRINTS" id="PR00404">
    <property type="entry name" value="MADSDOMAIN"/>
</dbReference>
<dbReference type="InterPro" id="IPR036879">
    <property type="entry name" value="TF_MADSbox_sf"/>
</dbReference>
<dbReference type="Proteomes" id="UP001634007">
    <property type="component" value="Unassembled WGS sequence"/>
</dbReference>
<dbReference type="Pfam" id="PF00319">
    <property type="entry name" value="SRF-TF"/>
    <property type="match status" value="1"/>
</dbReference>
<keyword evidence="3" id="KW-0238">DNA-binding</keyword>
<keyword evidence="5" id="KW-0539">Nucleus</keyword>
<evidence type="ECO:0000313" key="9">
    <source>
        <dbReference type="Proteomes" id="UP001634007"/>
    </source>
</evidence>
<evidence type="ECO:0000256" key="6">
    <source>
        <dbReference type="SAM" id="Coils"/>
    </source>
</evidence>
<protein>
    <recommendedName>
        <fullName evidence="7">MADS-box domain-containing protein</fullName>
    </recommendedName>
</protein>
<accession>A0ABD3KIS6</accession>
<dbReference type="EMBL" id="JBJKBG010000006">
    <property type="protein sequence ID" value="KAL3735600.1"/>
    <property type="molecule type" value="Genomic_DNA"/>
</dbReference>
<comment type="caution">
    <text evidence="8">The sequence shown here is derived from an EMBL/GenBank/DDBJ whole genome shotgun (WGS) entry which is preliminary data.</text>
</comment>
<dbReference type="GO" id="GO:0005634">
    <property type="term" value="C:nucleus"/>
    <property type="evidence" value="ECO:0007669"/>
    <property type="project" value="UniProtKB-SubCell"/>
</dbReference>
<keyword evidence="4" id="KW-0804">Transcription</keyword>
<dbReference type="InterPro" id="IPR033897">
    <property type="entry name" value="SRF-like_MADS-box"/>
</dbReference>
<keyword evidence="2" id="KW-0805">Transcription regulation</keyword>
<keyword evidence="9" id="KW-1185">Reference proteome</keyword>
<dbReference type="PROSITE" id="PS50066">
    <property type="entry name" value="MADS_BOX_2"/>
    <property type="match status" value="1"/>
</dbReference>
<name>A0ABD3KIS6_EUCGL</name>
<evidence type="ECO:0000313" key="8">
    <source>
        <dbReference type="EMBL" id="KAL3735600.1"/>
    </source>
</evidence>
<evidence type="ECO:0000256" key="2">
    <source>
        <dbReference type="ARBA" id="ARBA00023015"/>
    </source>
</evidence>
<gene>
    <name evidence="8" type="ORF">ACJRO7_024685</name>
</gene>
<sequence>MGRAKLKLELISNSRSRRTTFEKRKKGLMKKAGEFKTLCGVDTCVIINPIGISSDGLVKMETWPPDRKEVERIVRRYQSEATDRRARHATGLHEFFASRKKKIDAELAKAHRANWEAKYPVSEEIFKDLSDPQLRSLLSAVDDRLEQAKTRLATMKEKRRVEKAAPSDCTVPSDGVDLHASNVGFMQDGVVEAGLPFNFLYQPDSSVGSNHDYSSPLISLPPEDSTQFGPSREDYSWCSTVNEAQSMICDPRSNFYHQIVHRGQAQFFNDPTYP</sequence>